<evidence type="ECO:0000313" key="6">
    <source>
        <dbReference type="EMBL" id="MDR5896310.1"/>
    </source>
</evidence>
<proteinExistence type="inferred from homology"/>
<keyword evidence="7" id="KW-1185">Reference proteome</keyword>
<dbReference type="SUPFAM" id="SSF54001">
    <property type="entry name" value="Cysteine proteinases"/>
    <property type="match status" value="1"/>
</dbReference>
<comment type="similarity">
    <text evidence="1">Belongs to the peptidase C40 family.</text>
</comment>
<dbReference type="InterPro" id="IPR051202">
    <property type="entry name" value="Peptidase_C40"/>
</dbReference>
<dbReference type="Proteomes" id="UP001269375">
    <property type="component" value="Unassembled WGS sequence"/>
</dbReference>
<organism evidence="6 7">
    <name type="scientific">Larsenimonas suaedae</name>
    <dbReference type="NCBI Taxonomy" id="1851019"/>
    <lineage>
        <taxon>Bacteria</taxon>
        <taxon>Pseudomonadati</taxon>
        <taxon>Pseudomonadota</taxon>
        <taxon>Gammaproteobacteria</taxon>
        <taxon>Oceanospirillales</taxon>
        <taxon>Halomonadaceae</taxon>
        <taxon>Larsenimonas</taxon>
    </lineage>
</organism>
<dbReference type="Pfam" id="PF00877">
    <property type="entry name" value="NLPC_P60"/>
    <property type="match status" value="1"/>
</dbReference>
<evidence type="ECO:0000313" key="7">
    <source>
        <dbReference type="Proteomes" id="UP001269375"/>
    </source>
</evidence>
<feature type="domain" description="NlpC/P60" evidence="5">
    <location>
        <begin position="50"/>
        <end position="169"/>
    </location>
</feature>
<evidence type="ECO:0000256" key="1">
    <source>
        <dbReference type="ARBA" id="ARBA00007074"/>
    </source>
</evidence>
<dbReference type="PANTHER" id="PTHR47053:SF1">
    <property type="entry name" value="MUREIN DD-ENDOPEPTIDASE MEPH-RELATED"/>
    <property type="match status" value="1"/>
</dbReference>
<dbReference type="PROSITE" id="PS51935">
    <property type="entry name" value="NLPC_P60"/>
    <property type="match status" value="1"/>
</dbReference>
<protein>
    <submittedName>
        <fullName evidence="6">C40 family peptidase</fullName>
    </submittedName>
</protein>
<dbReference type="InterPro" id="IPR000064">
    <property type="entry name" value="NLP_P60_dom"/>
</dbReference>
<comment type="caution">
    <text evidence="6">The sequence shown here is derived from an EMBL/GenBank/DDBJ whole genome shotgun (WGS) entry which is preliminary data.</text>
</comment>
<evidence type="ECO:0000259" key="5">
    <source>
        <dbReference type="PROSITE" id="PS51935"/>
    </source>
</evidence>
<evidence type="ECO:0000256" key="2">
    <source>
        <dbReference type="ARBA" id="ARBA00022670"/>
    </source>
</evidence>
<dbReference type="PANTHER" id="PTHR47053">
    <property type="entry name" value="MUREIN DD-ENDOPEPTIDASE MEPH-RELATED"/>
    <property type="match status" value="1"/>
</dbReference>
<sequence length="170" mass="18351">MAYALPLSFPNAAALPRVVLTLVGLWVVIGLSGCASSRPALETQDGYSLDMTQALIVSSAKNALGTPYRWGGTTASGLDCSGLTQRSYQSAGISIPRTSNQQFQNLPRRERARPGDLLFFGPRGRASHVGIYIGNNEMIHAPGAGRTVRVSNITKRYWRHHFLGVAGPRN</sequence>
<evidence type="ECO:0000256" key="4">
    <source>
        <dbReference type="ARBA" id="ARBA00022807"/>
    </source>
</evidence>
<evidence type="ECO:0000256" key="3">
    <source>
        <dbReference type="ARBA" id="ARBA00022801"/>
    </source>
</evidence>
<gene>
    <name evidence="6" type="ORF">QC825_09515</name>
</gene>
<dbReference type="RefSeq" id="WP_251594870.1">
    <property type="nucleotide sequence ID" value="NZ_JAMLJI010000004.1"/>
</dbReference>
<dbReference type="InterPro" id="IPR038765">
    <property type="entry name" value="Papain-like_cys_pep_sf"/>
</dbReference>
<reference evidence="6 7" key="1">
    <citation type="submission" date="2023-04" db="EMBL/GenBank/DDBJ databases">
        <title>A long-awaited taxogenomic arrangement of the family Halomonadaceae.</title>
        <authorList>
            <person name="De La Haba R."/>
            <person name="Chuvochina M."/>
            <person name="Wittouck S."/>
            <person name="Arahal D.R."/>
            <person name="Sanchez-Porro C."/>
            <person name="Hugenholtz P."/>
            <person name="Ventosa A."/>
        </authorList>
    </citation>
    <scope>NUCLEOTIDE SEQUENCE [LARGE SCALE GENOMIC DNA]</scope>
    <source>
        <strain evidence="6 7">DSM 22428</strain>
    </source>
</reference>
<keyword evidence="2" id="KW-0645">Protease</keyword>
<name>A0ABU1GW84_9GAMM</name>
<accession>A0ABU1GW84</accession>
<dbReference type="EMBL" id="JARWAO010000004">
    <property type="protein sequence ID" value="MDR5896310.1"/>
    <property type="molecule type" value="Genomic_DNA"/>
</dbReference>
<dbReference type="Gene3D" id="3.90.1720.10">
    <property type="entry name" value="endopeptidase domain like (from Nostoc punctiforme)"/>
    <property type="match status" value="1"/>
</dbReference>
<keyword evidence="4" id="KW-0788">Thiol protease</keyword>
<keyword evidence="3" id="KW-0378">Hydrolase</keyword>